<sequence length="1083" mass="124665">MLNEINEEHQIMSDQHSSDLQRLIQEKEEIEAHTAEIEALLSEANSQHISRDDQHTADIQRLSEEVKMAEARSIKVDEMLNEINEEHQIMEDQHSSDLQRLIQEKEDIEAHTAEVEALLSEANNQHLSRDDQHTADIQRLSEEVKMAEARSIKVDEMLNEINEEHKIMSDQHSSDLQRLIQEKEAIEAHIEEVEALLSEANNQHLSRDDQHTADIQRLSEEVKMAEARSIKVDEMLNEINEEHQIMEDQHSSDLQRLIQEKEAIEAHTAEFEALLSEAADNMQVTNSEHVHLFQTRTNEFKEANARITDLETKYKVVCEHYDAVLDQKTNQIEDLMNSQIEFEMRVVDLNAQLEALRKEYDILDTQYMVQIQQMSTNVATAEARVSELEEVLSETAHSNDLQSDQHSLELSRVLKENQAYEMRFFELQSQMETERATVFSKLENTWSEITFREKRFSEQLEEKELFISAKEAKICSLLGRLYPFIEKARDEIQRCISLESALNLANLSVEDVKHELNVLHEKYTDSENQRTCILELQDRLNEKLQNAQIDFQRLEQDYQLLCRNTAEIQERADFSDSKLDELYKDVDTLTTENMILTENNSRLEERLHKETLLMQEKSTELDAIQHSLRVQEAALEKHHESKEDLEEQIECLNLCIVERDRLNRELEQKYSNKCRDAERLSILLEDERSEKENEMTLFEQDALQSSIDQKRLQSRIDELMTEIESLQESNRSVTQQDESASSARMDAMSSQLAARQVECEQLRNSLQTLSMLLEHVETTFHERDSITAADYEQIRSKCSSLDYSLALEFKKTLRRVSELEQDNSERGTQIEDLKLRLRRALQESNDNAANSNLESIRCSSEEKDPESVPVALAALEYLQTTRSSAGVGRASIENTELVLSVTKAAMLEQEVHTLKKRLQTVAMCLADEKGQRRKLELEIMRLEDLIQSYRNMPIAESNGPPTKLIDTDKKPAVVIHDPIPDSTNINVAGEALRSVKPVDSVAQNKRTAAQGGSLNAMPHKRTYSSTEVDGKQATATKQRSRVRGGLESTIVAGQTQKTDKMPRQTSSKEQLTKDNKPGDCTQQ</sequence>
<feature type="compositionally biased region" description="Polar residues" evidence="2">
    <location>
        <begin position="1023"/>
        <end position="1037"/>
    </location>
</feature>
<feature type="coiled-coil region" evidence="1">
    <location>
        <begin position="925"/>
        <end position="952"/>
    </location>
</feature>
<feature type="coiled-coil region" evidence="1">
    <location>
        <begin position="98"/>
        <end position="150"/>
    </location>
</feature>
<reference evidence="3 4" key="1">
    <citation type="submission" date="2021-02" db="EMBL/GenBank/DDBJ databases">
        <title>Variation within the Batrachochytrium salamandrivorans European outbreak.</title>
        <authorList>
            <person name="Kelly M."/>
            <person name="Pasmans F."/>
            <person name="Shea T.P."/>
            <person name="Munoz J.F."/>
            <person name="Carranza S."/>
            <person name="Cuomo C.A."/>
            <person name="Martel A."/>
        </authorList>
    </citation>
    <scope>NUCLEOTIDE SEQUENCE [LARGE SCALE GENOMIC DNA]</scope>
    <source>
        <strain evidence="3 4">AMFP18/2</strain>
    </source>
</reference>
<evidence type="ECO:0000256" key="1">
    <source>
        <dbReference type="SAM" id="Coils"/>
    </source>
</evidence>
<evidence type="ECO:0000313" key="3">
    <source>
        <dbReference type="EMBL" id="KAH6585704.1"/>
    </source>
</evidence>
<feature type="coiled-coil region" evidence="1">
    <location>
        <begin position="509"/>
        <end position="736"/>
    </location>
</feature>
<organism evidence="3 4">
    <name type="scientific">Batrachochytrium salamandrivorans</name>
    <dbReference type="NCBI Taxonomy" id="1357716"/>
    <lineage>
        <taxon>Eukaryota</taxon>
        <taxon>Fungi</taxon>
        <taxon>Fungi incertae sedis</taxon>
        <taxon>Chytridiomycota</taxon>
        <taxon>Chytridiomycota incertae sedis</taxon>
        <taxon>Chytridiomycetes</taxon>
        <taxon>Rhizophydiales</taxon>
        <taxon>Rhizophydiales incertae sedis</taxon>
        <taxon>Batrachochytrium</taxon>
    </lineage>
</organism>
<evidence type="ECO:0000256" key="2">
    <source>
        <dbReference type="SAM" id="MobiDB-lite"/>
    </source>
</evidence>
<feature type="region of interest" description="Disordered" evidence="2">
    <location>
        <begin position="1007"/>
        <end position="1083"/>
    </location>
</feature>
<dbReference type="Proteomes" id="UP001648503">
    <property type="component" value="Unassembled WGS sequence"/>
</dbReference>
<proteinExistence type="predicted"/>
<keyword evidence="4" id="KW-1185">Reference proteome</keyword>
<keyword evidence="1" id="KW-0175">Coiled coil</keyword>
<accession>A0ABQ8ES65</accession>
<dbReference type="EMBL" id="JAFCIX010000579">
    <property type="protein sequence ID" value="KAH6585704.1"/>
    <property type="molecule type" value="Genomic_DNA"/>
</dbReference>
<gene>
    <name evidence="3" type="ORF">BASA50_001038</name>
</gene>
<feature type="coiled-coil region" evidence="1">
    <location>
        <begin position="339"/>
        <end position="391"/>
    </location>
</feature>
<comment type="caution">
    <text evidence="3">The sequence shown here is derived from an EMBL/GenBank/DDBJ whole genome shotgun (WGS) entry which is preliminary data.</text>
</comment>
<feature type="coiled-coil region" evidence="1">
    <location>
        <begin position="13"/>
        <end position="72"/>
    </location>
</feature>
<name>A0ABQ8ES65_9FUNG</name>
<evidence type="ECO:0000313" key="4">
    <source>
        <dbReference type="Proteomes" id="UP001648503"/>
    </source>
</evidence>
<protein>
    <submittedName>
        <fullName evidence="3">Uncharacterized protein</fullName>
    </submittedName>
</protein>
<feature type="coiled-coil region" evidence="1">
    <location>
        <begin position="176"/>
        <end position="228"/>
    </location>
</feature>